<sequence length="136" mass="15484">MKISISILLLFFLTCQKDDVFYDTPIDETGIVGEWLLKETYISPGGETDWKDVAEGHMYLFRSDGSFQKTATATTPGQTGDYEINENELILYVNNDTAKDTLGFNANFNDVKTILTLSPTYPNMCIEGCYYRYKKQ</sequence>
<dbReference type="RefSeq" id="WP_089260013.1">
    <property type="nucleotide sequence ID" value="NZ_FZNV01000002.1"/>
</dbReference>
<keyword evidence="3" id="KW-1185">Reference proteome</keyword>
<dbReference type="Pfam" id="PF13648">
    <property type="entry name" value="Lipocalin_4"/>
    <property type="match status" value="1"/>
</dbReference>
<feature type="domain" description="Lipocalin-like" evidence="1">
    <location>
        <begin position="31"/>
        <end position="100"/>
    </location>
</feature>
<accession>A0ABY1SFR7</accession>
<reference evidence="2 3" key="1">
    <citation type="submission" date="2017-06" db="EMBL/GenBank/DDBJ databases">
        <authorList>
            <person name="Varghese N."/>
            <person name="Submissions S."/>
        </authorList>
    </citation>
    <scope>NUCLEOTIDE SEQUENCE [LARGE SCALE GENOMIC DNA]</scope>
    <source>
        <strain evidence="2 3">DSM 19840</strain>
    </source>
</reference>
<proteinExistence type="predicted"/>
<dbReference type="InterPro" id="IPR024311">
    <property type="entry name" value="Lipocalin-like"/>
</dbReference>
<dbReference type="EMBL" id="FZNV01000002">
    <property type="protein sequence ID" value="SNR41737.1"/>
    <property type="molecule type" value="Genomic_DNA"/>
</dbReference>
<evidence type="ECO:0000313" key="3">
    <source>
        <dbReference type="Proteomes" id="UP000198337"/>
    </source>
</evidence>
<evidence type="ECO:0000313" key="2">
    <source>
        <dbReference type="EMBL" id="SNR41737.1"/>
    </source>
</evidence>
<dbReference type="Proteomes" id="UP000198337">
    <property type="component" value="Unassembled WGS sequence"/>
</dbReference>
<organism evidence="2 3">
    <name type="scientific">Maribacter sedimenticola</name>
    <dbReference type="NCBI Taxonomy" id="228956"/>
    <lineage>
        <taxon>Bacteria</taxon>
        <taxon>Pseudomonadati</taxon>
        <taxon>Bacteroidota</taxon>
        <taxon>Flavobacteriia</taxon>
        <taxon>Flavobacteriales</taxon>
        <taxon>Flavobacteriaceae</taxon>
        <taxon>Maribacter</taxon>
    </lineage>
</organism>
<protein>
    <submittedName>
        <fullName evidence="2">Lipocalin-like domain-containing protein</fullName>
    </submittedName>
</protein>
<gene>
    <name evidence="2" type="ORF">SAMN04488009_1530</name>
</gene>
<evidence type="ECO:0000259" key="1">
    <source>
        <dbReference type="Pfam" id="PF13648"/>
    </source>
</evidence>
<comment type="caution">
    <text evidence="2">The sequence shown here is derived from an EMBL/GenBank/DDBJ whole genome shotgun (WGS) entry which is preliminary data.</text>
</comment>
<name>A0ABY1SFR7_9FLAO</name>